<accession>A0A8D8WCT4</accession>
<proteinExistence type="predicted"/>
<dbReference type="AlphaFoldDB" id="A0A8D8WCT4"/>
<protein>
    <submittedName>
        <fullName evidence="1">Uncharacterized protein</fullName>
    </submittedName>
</protein>
<dbReference type="EMBL" id="HBUF01181732">
    <property type="protein sequence ID" value="CAG6655502.1"/>
    <property type="molecule type" value="Transcribed_RNA"/>
</dbReference>
<sequence>MYTYAKICKMSKISERVAHQDVQFRYMHQTTSYMCETPCSSVSTPHYVQHSNPSLTLSHKSVHSMGNATPFLSDSDPSVVTYCEISSRPPPRTRKPNLTNILVPHGPSNSIINCILYLCSLSIICKFIL</sequence>
<evidence type="ECO:0000313" key="1">
    <source>
        <dbReference type="EMBL" id="CAG6655502.1"/>
    </source>
</evidence>
<name>A0A8D8WCT4_9HEMI</name>
<organism evidence="1">
    <name type="scientific">Cacopsylla melanoneura</name>
    <dbReference type="NCBI Taxonomy" id="428564"/>
    <lineage>
        <taxon>Eukaryota</taxon>
        <taxon>Metazoa</taxon>
        <taxon>Ecdysozoa</taxon>
        <taxon>Arthropoda</taxon>
        <taxon>Hexapoda</taxon>
        <taxon>Insecta</taxon>
        <taxon>Pterygota</taxon>
        <taxon>Neoptera</taxon>
        <taxon>Paraneoptera</taxon>
        <taxon>Hemiptera</taxon>
        <taxon>Sternorrhyncha</taxon>
        <taxon>Psylloidea</taxon>
        <taxon>Psyllidae</taxon>
        <taxon>Psyllinae</taxon>
        <taxon>Cacopsylla</taxon>
    </lineage>
</organism>
<reference evidence="1" key="1">
    <citation type="submission" date="2021-05" db="EMBL/GenBank/DDBJ databases">
        <authorList>
            <person name="Alioto T."/>
            <person name="Alioto T."/>
            <person name="Gomez Garrido J."/>
        </authorList>
    </citation>
    <scope>NUCLEOTIDE SEQUENCE</scope>
</reference>